<dbReference type="SUPFAM" id="SSF53756">
    <property type="entry name" value="UDP-Glycosyltransferase/glycogen phosphorylase"/>
    <property type="match status" value="1"/>
</dbReference>
<name>A0A5C6EGJ9_9BACT</name>
<evidence type="ECO:0000313" key="2">
    <source>
        <dbReference type="EMBL" id="TWU47167.1"/>
    </source>
</evidence>
<accession>A0A5C6EGJ9</accession>
<organism evidence="2 3">
    <name type="scientific">Rubripirellula tenax</name>
    <dbReference type="NCBI Taxonomy" id="2528015"/>
    <lineage>
        <taxon>Bacteria</taxon>
        <taxon>Pseudomonadati</taxon>
        <taxon>Planctomycetota</taxon>
        <taxon>Planctomycetia</taxon>
        <taxon>Pirellulales</taxon>
        <taxon>Pirellulaceae</taxon>
        <taxon>Rubripirellula</taxon>
    </lineage>
</organism>
<protein>
    <submittedName>
        <fullName evidence="2">MurG-like transferase</fullName>
    </submittedName>
</protein>
<keyword evidence="2" id="KW-0808">Transferase</keyword>
<feature type="domain" description="Erythromycin biosynthesis protein CIII-like C-terminal" evidence="1">
    <location>
        <begin position="272"/>
        <end position="367"/>
    </location>
</feature>
<dbReference type="EMBL" id="SJPW01000007">
    <property type="protein sequence ID" value="TWU47167.1"/>
    <property type="molecule type" value="Genomic_DNA"/>
</dbReference>
<keyword evidence="3" id="KW-1185">Reference proteome</keyword>
<evidence type="ECO:0000313" key="3">
    <source>
        <dbReference type="Proteomes" id="UP000318288"/>
    </source>
</evidence>
<reference evidence="2 3" key="1">
    <citation type="submission" date="2019-02" db="EMBL/GenBank/DDBJ databases">
        <title>Deep-cultivation of Planctomycetes and their phenomic and genomic characterization uncovers novel biology.</title>
        <authorList>
            <person name="Wiegand S."/>
            <person name="Jogler M."/>
            <person name="Boedeker C."/>
            <person name="Pinto D."/>
            <person name="Vollmers J."/>
            <person name="Rivas-Marin E."/>
            <person name="Kohn T."/>
            <person name="Peeters S.H."/>
            <person name="Heuer A."/>
            <person name="Rast P."/>
            <person name="Oberbeckmann S."/>
            <person name="Bunk B."/>
            <person name="Jeske O."/>
            <person name="Meyerdierks A."/>
            <person name="Storesund J.E."/>
            <person name="Kallscheuer N."/>
            <person name="Luecker S."/>
            <person name="Lage O.M."/>
            <person name="Pohl T."/>
            <person name="Merkel B.J."/>
            <person name="Hornburger P."/>
            <person name="Mueller R.-W."/>
            <person name="Bruemmer F."/>
            <person name="Labrenz M."/>
            <person name="Spormann A.M."/>
            <person name="Op Den Camp H."/>
            <person name="Overmann J."/>
            <person name="Amann R."/>
            <person name="Jetten M.S.M."/>
            <person name="Mascher T."/>
            <person name="Medema M.H."/>
            <person name="Devos D.P."/>
            <person name="Kaster A.-K."/>
            <person name="Ovreas L."/>
            <person name="Rohde M."/>
            <person name="Galperin M.Y."/>
            <person name="Jogler C."/>
        </authorList>
    </citation>
    <scope>NUCLEOTIDE SEQUENCE [LARGE SCALE GENOMIC DNA]</scope>
    <source>
        <strain evidence="2 3">Poly51</strain>
    </source>
</reference>
<dbReference type="InterPro" id="IPR050426">
    <property type="entry name" value="Glycosyltransferase_28"/>
</dbReference>
<evidence type="ECO:0000259" key="1">
    <source>
        <dbReference type="Pfam" id="PF06722"/>
    </source>
</evidence>
<gene>
    <name evidence="2" type="ORF">Poly51_49650</name>
</gene>
<dbReference type="GO" id="GO:0016757">
    <property type="term" value="F:glycosyltransferase activity"/>
    <property type="evidence" value="ECO:0007669"/>
    <property type="project" value="UniProtKB-ARBA"/>
</dbReference>
<dbReference type="AlphaFoldDB" id="A0A5C6EGJ9"/>
<sequence length="397" mass="44046">MVAIGVALRRRGYEVIISLAQPYAKVAQDAGLIAEPVIETARFEELLSNPAMWKPIRGARAILREIVSDFLPRHADVIQRYHRPGETVLVSHPLDLASRIHRDADPSTPLAGVHLAPSILRTFDDPPRLSPWPIEVRRPQWLVRAAYYAIDKIAVDPVIAGNVNRARADVGLPPIRRVMHDWWLSPDRILAMYPDWFAPATHQFAPRLVHCGFPLHDAADSPSSLPINRPIVFTAGTAHHHCREFFSAAAKACHSLGRPGLLVSTHAKNFPDRLPPNMETTGYVSFAKLFSVASAVVHHGGIGTTSQCFAAGVPQVVRPMAFDQFDNTTRVERLNCGRWLRNDYRITEALQTVLNDAKIIASTEAIKQRIQGDASERAADEIQRLMAAAKLNIKSDI</sequence>
<dbReference type="InterPro" id="IPR010610">
    <property type="entry name" value="EryCIII-like_C"/>
</dbReference>
<dbReference type="Proteomes" id="UP000318288">
    <property type="component" value="Unassembled WGS sequence"/>
</dbReference>
<dbReference type="Gene3D" id="3.40.50.2000">
    <property type="entry name" value="Glycogen Phosphorylase B"/>
    <property type="match status" value="2"/>
</dbReference>
<dbReference type="Pfam" id="PF06722">
    <property type="entry name" value="EryCIII-like_C"/>
    <property type="match status" value="1"/>
</dbReference>
<proteinExistence type="predicted"/>
<comment type="caution">
    <text evidence="2">The sequence shown here is derived from an EMBL/GenBank/DDBJ whole genome shotgun (WGS) entry which is preliminary data.</text>
</comment>
<dbReference type="PANTHER" id="PTHR48050">
    <property type="entry name" value="STEROL 3-BETA-GLUCOSYLTRANSFERASE"/>
    <property type="match status" value="1"/>
</dbReference>
<dbReference type="PANTHER" id="PTHR48050:SF13">
    <property type="entry name" value="STEROL 3-BETA-GLUCOSYLTRANSFERASE UGT80A2"/>
    <property type="match status" value="1"/>
</dbReference>